<evidence type="ECO:0008006" key="3">
    <source>
        <dbReference type="Google" id="ProtNLM"/>
    </source>
</evidence>
<dbReference type="EMBL" id="JAEVHL010000001">
    <property type="protein sequence ID" value="MBM0274043.1"/>
    <property type="molecule type" value="Genomic_DNA"/>
</dbReference>
<dbReference type="SUPFAM" id="SSF109604">
    <property type="entry name" value="HD-domain/PDEase-like"/>
    <property type="match status" value="1"/>
</dbReference>
<dbReference type="Proteomes" id="UP000622245">
    <property type="component" value="Unassembled WGS sequence"/>
</dbReference>
<proteinExistence type="predicted"/>
<reference evidence="1 2" key="1">
    <citation type="submission" date="2021-01" db="EMBL/GenBank/DDBJ databases">
        <title>Draft genome sequence of Micromonospora sp. strain STR1s_6.</title>
        <authorList>
            <person name="Karlyshev A."/>
            <person name="Jawad R."/>
        </authorList>
    </citation>
    <scope>NUCLEOTIDE SEQUENCE [LARGE SCALE GENOMIC DNA]</scope>
    <source>
        <strain evidence="1 2">STR1S-6</strain>
    </source>
</reference>
<dbReference type="Gene3D" id="1.10.3210.10">
    <property type="entry name" value="Hypothetical protein af1432"/>
    <property type="match status" value="1"/>
</dbReference>
<dbReference type="RefSeq" id="WP_203146466.1">
    <property type="nucleotide sequence ID" value="NZ_JAEVHL010000001.1"/>
</dbReference>
<sequence>MEAPSMTVFAAPRHPHIARALADARTWCAGRKIDERSAFVHAVRVAVTLARHLPSTPPRLVAAALLHDAPEFAPPMIDLPVYLTRHYEPEVTRIVYALHAEHLALNTPDPPVDTATGM</sequence>
<keyword evidence="2" id="KW-1185">Reference proteome</keyword>
<comment type="caution">
    <text evidence="1">The sequence shown here is derived from an EMBL/GenBank/DDBJ whole genome shotgun (WGS) entry which is preliminary data.</text>
</comment>
<organism evidence="1 2">
    <name type="scientific">Micromonospora tarensis</name>
    <dbReference type="NCBI Taxonomy" id="2806100"/>
    <lineage>
        <taxon>Bacteria</taxon>
        <taxon>Bacillati</taxon>
        <taxon>Actinomycetota</taxon>
        <taxon>Actinomycetes</taxon>
        <taxon>Micromonosporales</taxon>
        <taxon>Micromonosporaceae</taxon>
        <taxon>Micromonospora</taxon>
    </lineage>
</organism>
<protein>
    <recommendedName>
        <fullName evidence="3">HD domain-containing protein</fullName>
    </recommendedName>
</protein>
<accession>A0ABS1Y9G8</accession>
<evidence type="ECO:0000313" key="2">
    <source>
        <dbReference type="Proteomes" id="UP000622245"/>
    </source>
</evidence>
<gene>
    <name evidence="1" type="ORF">JM949_00475</name>
</gene>
<evidence type="ECO:0000313" key="1">
    <source>
        <dbReference type="EMBL" id="MBM0274043.1"/>
    </source>
</evidence>
<name>A0ABS1Y9G8_9ACTN</name>